<protein>
    <submittedName>
        <fullName evidence="2">Outer membrane lipoprotein SlyB</fullName>
    </submittedName>
</protein>
<organism evidence="2 3">
    <name type="scientific">Anoxybacteroides tepidamans</name>
    <dbReference type="NCBI Taxonomy" id="265948"/>
    <lineage>
        <taxon>Bacteria</taxon>
        <taxon>Bacillati</taxon>
        <taxon>Bacillota</taxon>
        <taxon>Bacilli</taxon>
        <taxon>Bacillales</taxon>
        <taxon>Anoxybacillaceae</taxon>
        <taxon>Anoxybacteroides</taxon>
    </lineage>
</organism>
<gene>
    <name evidence="2" type="ORF">HNQ34_002145</name>
</gene>
<keyword evidence="3" id="KW-1185">Reference proteome</keyword>
<sequence length="81" mass="7913">MSNYVELNEKELVEAYGGGLAGALIGGFLGAGIGFTAGYATVIAGLVSGKMTGKEARGVLKDMSMGGFGIGATIGGVSPTP</sequence>
<keyword evidence="1" id="KW-0472">Membrane</keyword>
<dbReference type="RefSeq" id="WP_183254252.1">
    <property type="nucleotide sequence ID" value="NZ_JACHEP010000011.1"/>
</dbReference>
<proteinExistence type="predicted"/>
<name>A0A7W8MW71_9BACL</name>
<dbReference type="AlphaFoldDB" id="A0A7W8MW71"/>
<dbReference type="Proteomes" id="UP000520011">
    <property type="component" value="Unassembled WGS sequence"/>
</dbReference>
<accession>A0A7W8MW71</accession>
<keyword evidence="1" id="KW-0812">Transmembrane</keyword>
<reference evidence="2 3" key="1">
    <citation type="submission" date="2020-08" db="EMBL/GenBank/DDBJ databases">
        <title>Genomic Encyclopedia of Type Strains, Phase IV (KMG-IV): sequencing the most valuable type-strain genomes for metagenomic binning, comparative biology and taxonomic classification.</title>
        <authorList>
            <person name="Goeker M."/>
        </authorList>
    </citation>
    <scope>NUCLEOTIDE SEQUENCE [LARGE SCALE GENOMIC DNA]</scope>
    <source>
        <strain evidence="2 3">DSM 16325</strain>
    </source>
</reference>
<keyword evidence="1" id="KW-1133">Transmembrane helix</keyword>
<comment type="caution">
    <text evidence="2">The sequence shown here is derived from an EMBL/GenBank/DDBJ whole genome shotgun (WGS) entry which is preliminary data.</text>
</comment>
<evidence type="ECO:0000313" key="2">
    <source>
        <dbReference type="EMBL" id="MBB5325046.1"/>
    </source>
</evidence>
<dbReference type="EMBL" id="JACHEP010000011">
    <property type="protein sequence ID" value="MBB5325046.1"/>
    <property type="molecule type" value="Genomic_DNA"/>
</dbReference>
<feature type="transmembrane region" description="Helical" evidence="1">
    <location>
        <begin position="20"/>
        <end position="47"/>
    </location>
</feature>
<evidence type="ECO:0000313" key="3">
    <source>
        <dbReference type="Proteomes" id="UP000520011"/>
    </source>
</evidence>
<keyword evidence="2" id="KW-0449">Lipoprotein</keyword>
<evidence type="ECO:0000256" key="1">
    <source>
        <dbReference type="SAM" id="Phobius"/>
    </source>
</evidence>